<protein>
    <submittedName>
        <fullName evidence="3">Ferrous iron transport protein A</fullName>
    </submittedName>
</protein>
<dbReference type="Proteomes" id="UP000665020">
    <property type="component" value="Chromosome"/>
</dbReference>
<keyword evidence="1" id="KW-0408">Iron</keyword>
<dbReference type="KEGG" id="ifn:GM661_13365"/>
<dbReference type="InterPro" id="IPR038157">
    <property type="entry name" value="FeoA_core_dom"/>
</dbReference>
<accession>A0A8A7KBQ8</accession>
<dbReference type="SMART" id="SM00899">
    <property type="entry name" value="FeoA"/>
    <property type="match status" value="1"/>
</dbReference>
<dbReference type="Pfam" id="PF04023">
    <property type="entry name" value="FeoA"/>
    <property type="match status" value="1"/>
</dbReference>
<dbReference type="EMBL" id="CP046640">
    <property type="protein sequence ID" value="QTL98881.1"/>
    <property type="molecule type" value="Genomic_DNA"/>
</dbReference>
<dbReference type="PANTHER" id="PTHR43151:SF2">
    <property type="entry name" value="FE(2+) TRANSPORT PROTEIN A-RELATED"/>
    <property type="match status" value="1"/>
</dbReference>
<name>A0A8A7KBQ8_9FIRM</name>
<evidence type="ECO:0000259" key="2">
    <source>
        <dbReference type="SMART" id="SM00899"/>
    </source>
</evidence>
<dbReference type="PANTHER" id="PTHR43151">
    <property type="entry name" value="FEOA FAMILY PROTEIN"/>
    <property type="match status" value="1"/>
</dbReference>
<dbReference type="SUPFAM" id="SSF50037">
    <property type="entry name" value="C-terminal domain of transcriptional repressors"/>
    <property type="match status" value="1"/>
</dbReference>
<proteinExistence type="predicted"/>
<feature type="domain" description="Ferrous iron transporter FeoA-like" evidence="2">
    <location>
        <begin position="8"/>
        <end position="80"/>
    </location>
</feature>
<keyword evidence="4" id="KW-1185">Reference proteome</keyword>
<dbReference type="Gene3D" id="2.30.30.90">
    <property type="match status" value="1"/>
</dbReference>
<dbReference type="InterPro" id="IPR053184">
    <property type="entry name" value="FeoA-like"/>
</dbReference>
<dbReference type="RefSeq" id="WP_230867279.1">
    <property type="nucleotide sequence ID" value="NZ_CP046640.1"/>
</dbReference>
<dbReference type="AlphaFoldDB" id="A0A8A7KBQ8"/>
<gene>
    <name evidence="3" type="ORF">GM661_13365</name>
</gene>
<evidence type="ECO:0000256" key="1">
    <source>
        <dbReference type="ARBA" id="ARBA00023004"/>
    </source>
</evidence>
<dbReference type="InterPro" id="IPR008988">
    <property type="entry name" value="Transcriptional_repressor_C"/>
</dbReference>
<reference evidence="3" key="1">
    <citation type="submission" date="2019-12" db="EMBL/GenBank/DDBJ databases">
        <authorList>
            <person name="zhang j."/>
            <person name="sun C.M."/>
        </authorList>
    </citation>
    <scope>NUCLEOTIDE SEQUENCE</scope>
    <source>
        <strain evidence="3">NS-1</strain>
    </source>
</reference>
<dbReference type="GO" id="GO:0046914">
    <property type="term" value="F:transition metal ion binding"/>
    <property type="evidence" value="ECO:0007669"/>
    <property type="project" value="InterPro"/>
</dbReference>
<evidence type="ECO:0000313" key="4">
    <source>
        <dbReference type="Proteomes" id="UP000665020"/>
    </source>
</evidence>
<organism evidence="3 4">
    <name type="scientific">Iocasia fonsfrigidae</name>
    <dbReference type="NCBI Taxonomy" id="2682810"/>
    <lineage>
        <taxon>Bacteria</taxon>
        <taxon>Bacillati</taxon>
        <taxon>Bacillota</taxon>
        <taxon>Clostridia</taxon>
        <taxon>Halanaerobiales</taxon>
        <taxon>Halanaerobiaceae</taxon>
        <taxon>Iocasia</taxon>
    </lineage>
</organism>
<dbReference type="InterPro" id="IPR007167">
    <property type="entry name" value="Fe-transptr_FeoA-like"/>
</dbReference>
<evidence type="ECO:0000313" key="3">
    <source>
        <dbReference type="EMBL" id="QTL98881.1"/>
    </source>
</evidence>
<sequence>MISQIGVIPLVKLKQGERARVVYTKEYGRGFVQHLSDMGLSDGSEIEIIAPGNPGPFLIEVKDTSLAIGQGIAKRILVEKTYKGGYICLWLKIKQ</sequence>